<keyword evidence="1" id="KW-0732">Signal</keyword>
<feature type="chain" id="PRO_5044230302" evidence="1">
    <location>
        <begin position="27"/>
        <end position="82"/>
    </location>
</feature>
<evidence type="ECO:0000256" key="1">
    <source>
        <dbReference type="SAM" id="SignalP"/>
    </source>
</evidence>
<evidence type="ECO:0000313" key="3">
    <source>
        <dbReference type="Proteomes" id="UP001163105"/>
    </source>
</evidence>
<protein>
    <submittedName>
        <fullName evidence="2">Uncharacterized protein</fullName>
    </submittedName>
</protein>
<reference evidence="2" key="1">
    <citation type="submission" date="2023-01" db="EMBL/GenBank/DDBJ databases">
        <title>The growth and conidiation of Purpureocillium lavendulum are regulated by nitrogen source and histone H3K14 acetylation.</title>
        <authorList>
            <person name="Tang P."/>
            <person name="Han J."/>
            <person name="Zhang C."/>
            <person name="Tang P."/>
            <person name="Qi F."/>
            <person name="Zhang K."/>
            <person name="Liang L."/>
        </authorList>
    </citation>
    <scope>NUCLEOTIDE SEQUENCE</scope>
    <source>
        <strain evidence="2">YMF1.00683</strain>
    </source>
</reference>
<keyword evidence="3" id="KW-1185">Reference proteome</keyword>
<proteinExistence type="predicted"/>
<comment type="caution">
    <text evidence="2">The sequence shown here is derived from an EMBL/GenBank/DDBJ whole genome shotgun (WGS) entry which is preliminary data.</text>
</comment>
<feature type="signal peptide" evidence="1">
    <location>
        <begin position="1"/>
        <end position="26"/>
    </location>
</feature>
<dbReference type="AlphaFoldDB" id="A0AB34G5W6"/>
<sequence>MGSQYAGIRGFASIQTLATLVGGVGANQTKASHPVDRQTYYPDTTALFPQLADAILVDDLPCCHLPTSYNACNAATALDLAG</sequence>
<evidence type="ECO:0000313" key="2">
    <source>
        <dbReference type="EMBL" id="KAJ6447010.1"/>
    </source>
</evidence>
<dbReference type="EMBL" id="JAQHRD010000001">
    <property type="protein sequence ID" value="KAJ6447010.1"/>
    <property type="molecule type" value="Genomic_DNA"/>
</dbReference>
<accession>A0AB34G5W6</accession>
<organism evidence="2 3">
    <name type="scientific">Purpureocillium lavendulum</name>
    <dbReference type="NCBI Taxonomy" id="1247861"/>
    <lineage>
        <taxon>Eukaryota</taxon>
        <taxon>Fungi</taxon>
        <taxon>Dikarya</taxon>
        <taxon>Ascomycota</taxon>
        <taxon>Pezizomycotina</taxon>
        <taxon>Sordariomycetes</taxon>
        <taxon>Hypocreomycetidae</taxon>
        <taxon>Hypocreales</taxon>
        <taxon>Ophiocordycipitaceae</taxon>
        <taxon>Purpureocillium</taxon>
    </lineage>
</organism>
<gene>
    <name evidence="2" type="ORF">O9K51_01785</name>
</gene>
<name>A0AB34G5W6_9HYPO</name>
<dbReference type="Proteomes" id="UP001163105">
    <property type="component" value="Unassembled WGS sequence"/>
</dbReference>